<reference evidence="2 3" key="1">
    <citation type="submission" date="2014-04" db="EMBL/GenBank/DDBJ databases">
        <authorList>
            <consortium name="DOE Joint Genome Institute"/>
            <person name="Kuo A."/>
            <person name="Kohler A."/>
            <person name="Nagy L.G."/>
            <person name="Floudas D."/>
            <person name="Copeland A."/>
            <person name="Barry K.W."/>
            <person name="Cichocki N."/>
            <person name="Veneault-Fourrey C."/>
            <person name="LaButti K."/>
            <person name="Lindquist E.A."/>
            <person name="Lipzen A."/>
            <person name="Lundell T."/>
            <person name="Morin E."/>
            <person name="Murat C."/>
            <person name="Sun H."/>
            <person name="Tunlid A."/>
            <person name="Henrissat B."/>
            <person name="Grigoriev I.V."/>
            <person name="Hibbett D.S."/>
            <person name="Martin F."/>
            <person name="Nordberg H.P."/>
            <person name="Cantor M.N."/>
            <person name="Hua S.X."/>
        </authorList>
    </citation>
    <scope>NUCLEOTIDE SEQUENCE [LARGE SCALE GENOMIC DNA]</scope>
    <source>
        <strain evidence="2 3">Foug A</strain>
    </source>
</reference>
<gene>
    <name evidence="2" type="ORF">SCLCIDRAFT_1207201</name>
</gene>
<organism evidence="2 3">
    <name type="scientific">Scleroderma citrinum Foug A</name>
    <dbReference type="NCBI Taxonomy" id="1036808"/>
    <lineage>
        <taxon>Eukaryota</taxon>
        <taxon>Fungi</taxon>
        <taxon>Dikarya</taxon>
        <taxon>Basidiomycota</taxon>
        <taxon>Agaricomycotina</taxon>
        <taxon>Agaricomycetes</taxon>
        <taxon>Agaricomycetidae</taxon>
        <taxon>Boletales</taxon>
        <taxon>Sclerodermatineae</taxon>
        <taxon>Sclerodermataceae</taxon>
        <taxon>Scleroderma</taxon>
    </lineage>
</organism>
<keyword evidence="3" id="KW-1185">Reference proteome</keyword>
<dbReference type="Proteomes" id="UP000053989">
    <property type="component" value="Unassembled WGS sequence"/>
</dbReference>
<accession>A0A0C3EQ08</accession>
<evidence type="ECO:0000313" key="3">
    <source>
        <dbReference type="Proteomes" id="UP000053989"/>
    </source>
</evidence>
<evidence type="ECO:0000313" key="2">
    <source>
        <dbReference type="EMBL" id="KIM69946.1"/>
    </source>
</evidence>
<dbReference type="HOGENOM" id="CLU_2528780_0_0_1"/>
<feature type="compositionally biased region" description="Basic and acidic residues" evidence="1">
    <location>
        <begin position="75"/>
        <end position="84"/>
    </location>
</feature>
<dbReference type="InParanoid" id="A0A0C3EQ08"/>
<name>A0A0C3EQ08_9AGAM</name>
<reference evidence="3" key="2">
    <citation type="submission" date="2015-01" db="EMBL/GenBank/DDBJ databases">
        <title>Evolutionary Origins and Diversification of the Mycorrhizal Mutualists.</title>
        <authorList>
            <consortium name="DOE Joint Genome Institute"/>
            <consortium name="Mycorrhizal Genomics Consortium"/>
            <person name="Kohler A."/>
            <person name="Kuo A."/>
            <person name="Nagy L.G."/>
            <person name="Floudas D."/>
            <person name="Copeland A."/>
            <person name="Barry K.W."/>
            <person name="Cichocki N."/>
            <person name="Veneault-Fourrey C."/>
            <person name="LaButti K."/>
            <person name="Lindquist E.A."/>
            <person name="Lipzen A."/>
            <person name="Lundell T."/>
            <person name="Morin E."/>
            <person name="Murat C."/>
            <person name="Riley R."/>
            <person name="Ohm R."/>
            <person name="Sun H."/>
            <person name="Tunlid A."/>
            <person name="Henrissat B."/>
            <person name="Grigoriev I.V."/>
            <person name="Hibbett D.S."/>
            <person name="Martin F."/>
        </authorList>
    </citation>
    <scope>NUCLEOTIDE SEQUENCE [LARGE SCALE GENOMIC DNA]</scope>
    <source>
        <strain evidence="3">Foug A</strain>
    </source>
</reference>
<proteinExistence type="predicted"/>
<sequence length="84" mass="9483">MDTSSCPVHLWGKRLGGSKDASFAAKAPEVREVTMVSQLMPMYHMHTSMPQERSNPSEGSKMRNQHLPCLPMKSLLRESSRIRV</sequence>
<feature type="region of interest" description="Disordered" evidence="1">
    <location>
        <begin position="48"/>
        <end position="84"/>
    </location>
</feature>
<dbReference type="AlphaFoldDB" id="A0A0C3EQ08"/>
<protein>
    <submittedName>
        <fullName evidence="2">Uncharacterized protein</fullName>
    </submittedName>
</protein>
<evidence type="ECO:0000256" key="1">
    <source>
        <dbReference type="SAM" id="MobiDB-lite"/>
    </source>
</evidence>
<feature type="compositionally biased region" description="Polar residues" evidence="1">
    <location>
        <begin position="48"/>
        <end position="58"/>
    </location>
</feature>
<dbReference type="EMBL" id="KN822005">
    <property type="protein sequence ID" value="KIM69946.1"/>
    <property type="molecule type" value="Genomic_DNA"/>
</dbReference>